<organism evidence="2 3">
    <name type="scientific">Vitis vinifera</name>
    <name type="common">Grape</name>
    <dbReference type="NCBI Taxonomy" id="29760"/>
    <lineage>
        <taxon>Eukaryota</taxon>
        <taxon>Viridiplantae</taxon>
        <taxon>Streptophyta</taxon>
        <taxon>Embryophyta</taxon>
        <taxon>Tracheophyta</taxon>
        <taxon>Spermatophyta</taxon>
        <taxon>Magnoliopsida</taxon>
        <taxon>eudicotyledons</taxon>
        <taxon>Gunneridae</taxon>
        <taxon>Pentapetalae</taxon>
        <taxon>rosids</taxon>
        <taxon>Vitales</taxon>
        <taxon>Vitaceae</taxon>
        <taxon>Viteae</taxon>
        <taxon>Vitis</taxon>
    </lineage>
</organism>
<accession>A0A438H3Y7</accession>
<reference evidence="2 3" key="1">
    <citation type="journal article" date="2018" name="PLoS Genet.">
        <title>Population sequencing reveals clonal diversity and ancestral inbreeding in the grapevine cultivar Chardonnay.</title>
        <authorList>
            <person name="Roach M.J."/>
            <person name="Johnson D.L."/>
            <person name="Bohlmann J."/>
            <person name="van Vuuren H.J."/>
            <person name="Jones S.J."/>
            <person name="Pretorius I.S."/>
            <person name="Schmidt S.A."/>
            <person name="Borneman A.R."/>
        </authorList>
    </citation>
    <scope>NUCLEOTIDE SEQUENCE [LARGE SCALE GENOMIC DNA]</scope>
    <source>
        <strain evidence="3">cv. Chardonnay</strain>
        <tissue evidence="2">Leaf</tissue>
    </source>
</reference>
<sequence>MGKGVERQRQAVFIGSGFHRAGGFLRLGVVDLERKRLCIFLPRGSKGRWKIYTGEIICRSSHENKSERFKCNQCEGHKGGDCWKFTEAGALPCRELEVQHKGRRRLGEAGKTLGEFLGPKGKLGLAKLEKGRALLEFEDLREAHRVVSSGSRVMGGVHLGLEYWNPKTGCWVEEEIEKEVWVKILGLPISLWSPVILKKIGEECGGFVKIDERTRSMGEIQWARLLVKTRGDIRPSVLEIEVEEEVYTLALWWEIRPVVRWIFSEAENRRRNKENGLGLELGNQIHGPGPRDWAYSDGRAVGSSSLGPNMGLKEMDKDVGLTKINGPLGRNLKDKAKEAGDSEAGPSSRSWAAELGCHTLVEVEGLERVGPTAPQEKAGFLGRFISRKGSISEEPLMIWVPEELRREQRDAGFSMTDRALEEEAQRYEKRVMGIPLLLSFNSDRALEGESFDRPGGIKEELWEDKSTWLTVYEGNVENENGSWKLGEANKNRDKVRGEKGNTGASGSQDTEKEKEEIWEECSLTKFSQFLGFSTEGLEKEILNFLIKIRKRREKIHNKELLEKSKFERELKRLECSVNYEGGASRKEMSEGIVRSLGTGRFIDWRALNAEGPAGGILICLDKRVLDILDWEEGHFTLSCRFKTIENGAYWVFTGVYGPFTKVEREGMWEEFGAIRGFWMTPGVLWGFQYHSVSTRKEQPEKNQLSHEEICRDCG</sequence>
<name>A0A438H3Y7_VITVI</name>
<feature type="compositionally biased region" description="Basic and acidic residues" evidence="1">
    <location>
        <begin position="331"/>
        <end position="340"/>
    </location>
</feature>
<evidence type="ECO:0000313" key="3">
    <source>
        <dbReference type="Proteomes" id="UP000288805"/>
    </source>
</evidence>
<dbReference type="PANTHER" id="PTHR34427:SF5">
    <property type="entry name" value="DUF4283 DOMAIN-CONTAINING PROTEIN"/>
    <property type="match status" value="1"/>
</dbReference>
<gene>
    <name evidence="2" type="ORF">CK203_040173</name>
</gene>
<dbReference type="AlphaFoldDB" id="A0A438H3Y7"/>
<feature type="region of interest" description="Disordered" evidence="1">
    <location>
        <begin position="323"/>
        <end position="349"/>
    </location>
</feature>
<evidence type="ECO:0000313" key="2">
    <source>
        <dbReference type="EMBL" id="RVW78991.1"/>
    </source>
</evidence>
<feature type="region of interest" description="Disordered" evidence="1">
    <location>
        <begin position="480"/>
        <end position="513"/>
    </location>
</feature>
<dbReference type="Proteomes" id="UP000288805">
    <property type="component" value="Unassembled WGS sequence"/>
</dbReference>
<dbReference type="EMBL" id="QGNW01000287">
    <property type="protein sequence ID" value="RVW78991.1"/>
    <property type="molecule type" value="Genomic_DNA"/>
</dbReference>
<comment type="caution">
    <text evidence="2">The sequence shown here is derived from an EMBL/GenBank/DDBJ whole genome shotgun (WGS) entry which is preliminary data.</text>
</comment>
<dbReference type="PANTHER" id="PTHR34427">
    <property type="entry name" value="DUF4283 DOMAIN PROTEIN"/>
    <property type="match status" value="1"/>
</dbReference>
<protein>
    <submittedName>
        <fullName evidence="2">Uncharacterized protein</fullName>
    </submittedName>
</protein>
<evidence type="ECO:0000256" key="1">
    <source>
        <dbReference type="SAM" id="MobiDB-lite"/>
    </source>
</evidence>
<proteinExistence type="predicted"/>
<feature type="compositionally biased region" description="Basic and acidic residues" evidence="1">
    <location>
        <begin position="487"/>
        <end position="499"/>
    </location>
</feature>